<reference evidence="3" key="1">
    <citation type="submission" date="2022-11" db="UniProtKB">
        <authorList>
            <consortium name="WormBaseParasite"/>
        </authorList>
    </citation>
    <scope>IDENTIFICATION</scope>
</reference>
<sequence>MKQKEKQFGAETAFAKMAGTEIAGAKTASAGMIQRRTGWRSNDGAKDGRRNAPFEEILHCLLIFEARACSSSLIGCSGFCSTEKEELESSTESVQKNVTANVDLIKQRIQISEFDQYMQTRAIEAIKQKHKLGKKLQILISLDGGGIRGLILTMILIYIEKELGDPI</sequence>
<evidence type="ECO:0000256" key="1">
    <source>
        <dbReference type="SAM" id="Phobius"/>
    </source>
</evidence>
<dbReference type="Proteomes" id="UP000887565">
    <property type="component" value="Unplaced"/>
</dbReference>
<keyword evidence="1" id="KW-1133">Transmembrane helix</keyword>
<dbReference type="WBParaSite" id="nRc.2.0.1.t40453-RA">
    <property type="protein sequence ID" value="nRc.2.0.1.t40453-RA"/>
    <property type="gene ID" value="nRc.2.0.1.g40453"/>
</dbReference>
<keyword evidence="1" id="KW-0472">Membrane</keyword>
<feature type="transmembrane region" description="Helical" evidence="1">
    <location>
        <begin position="136"/>
        <end position="159"/>
    </location>
</feature>
<evidence type="ECO:0000313" key="2">
    <source>
        <dbReference type="Proteomes" id="UP000887565"/>
    </source>
</evidence>
<protein>
    <submittedName>
        <fullName evidence="3">PNPLA domain-containing protein</fullName>
    </submittedName>
</protein>
<keyword evidence="1" id="KW-0812">Transmembrane</keyword>
<keyword evidence="2" id="KW-1185">Reference proteome</keyword>
<proteinExistence type="predicted"/>
<organism evidence="2 3">
    <name type="scientific">Romanomermis culicivorax</name>
    <name type="common">Nematode worm</name>
    <dbReference type="NCBI Taxonomy" id="13658"/>
    <lineage>
        <taxon>Eukaryota</taxon>
        <taxon>Metazoa</taxon>
        <taxon>Ecdysozoa</taxon>
        <taxon>Nematoda</taxon>
        <taxon>Enoplea</taxon>
        <taxon>Dorylaimia</taxon>
        <taxon>Mermithida</taxon>
        <taxon>Mermithoidea</taxon>
        <taxon>Mermithidae</taxon>
        <taxon>Romanomermis</taxon>
    </lineage>
</organism>
<name>A0A915KS27_ROMCU</name>
<evidence type="ECO:0000313" key="3">
    <source>
        <dbReference type="WBParaSite" id="nRc.2.0.1.t40453-RA"/>
    </source>
</evidence>
<dbReference type="AlphaFoldDB" id="A0A915KS27"/>
<accession>A0A915KS27</accession>